<organism evidence="2 3">
    <name type="scientific">Acetobacter fallax</name>
    <dbReference type="NCBI Taxonomy" id="1737473"/>
    <lineage>
        <taxon>Bacteria</taxon>
        <taxon>Pseudomonadati</taxon>
        <taxon>Pseudomonadota</taxon>
        <taxon>Alphaproteobacteria</taxon>
        <taxon>Acetobacterales</taxon>
        <taxon>Acetobacteraceae</taxon>
        <taxon>Acetobacter</taxon>
    </lineage>
</organism>
<keyword evidence="1" id="KW-1133">Transmembrane helix</keyword>
<sequence>MEQSTFARRGLLAAVIGMGLLIIVGTGTLLAVIAHRMSHHARALPPVSLQPVAEKTIVLHEPAGTIIGQISWQNGSVLAVRLTGGGPDRIVLWDTAGRRIVGRLELAP</sequence>
<feature type="transmembrane region" description="Helical" evidence="1">
    <location>
        <begin position="12"/>
        <end position="34"/>
    </location>
</feature>
<accession>A0ABX0KEX6</accession>
<keyword evidence="3" id="KW-1185">Reference proteome</keyword>
<gene>
    <name evidence="2" type="ORF">GOB84_17930</name>
</gene>
<proteinExistence type="predicted"/>
<reference evidence="2 3" key="1">
    <citation type="journal article" date="2020" name="Int. J. Syst. Evol. Microbiol.">
        <title>Novel acetic acid bacteria from cider fermentations: Acetobacter conturbans sp. nov. and Acetobacter fallax sp. nov.</title>
        <authorList>
            <person name="Sombolestani A.S."/>
            <person name="Cleenwerck I."/>
            <person name="Cnockaert M."/>
            <person name="Borremans W."/>
            <person name="Wieme A.D."/>
            <person name="De Vuyst L."/>
            <person name="Vandamme P."/>
        </authorList>
    </citation>
    <scope>NUCLEOTIDE SEQUENCE [LARGE SCALE GENOMIC DNA]</scope>
    <source>
        <strain evidence="2 3">LMG 1637</strain>
    </source>
</reference>
<name>A0ABX0KEX6_9PROT</name>
<dbReference type="EMBL" id="WOSW01000078">
    <property type="protein sequence ID" value="NHO34358.1"/>
    <property type="molecule type" value="Genomic_DNA"/>
</dbReference>
<keyword evidence="1" id="KW-0812">Transmembrane</keyword>
<keyword evidence="1" id="KW-0472">Membrane</keyword>
<dbReference type="Proteomes" id="UP000615326">
    <property type="component" value="Unassembled WGS sequence"/>
</dbReference>
<dbReference type="RefSeq" id="WP_173578761.1">
    <property type="nucleotide sequence ID" value="NZ_WOSW01000078.1"/>
</dbReference>
<protein>
    <submittedName>
        <fullName evidence="2">Uncharacterized protein</fullName>
    </submittedName>
</protein>
<evidence type="ECO:0000313" key="2">
    <source>
        <dbReference type="EMBL" id="NHO34358.1"/>
    </source>
</evidence>
<comment type="caution">
    <text evidence="2">The sequence shown here is derived from an EMBL/GenBank/DDBJ whole genome shotgun (WGS) entry which is preliminary data.</text>
</comment>
<evidence type="ECO:0000313" key="3">
    <source>
        <dbReference type="Proteomes" id="UP000615326"/>
    </source>
</evidence>
<evidence type="ECO:0000256" key="1">
    <source>
        <dbReference type="SAM" id="Phobius"/>
    </source>
</evidence>